<accession>A0A8J3G9K5</accession>
<dbReference type="PIRSF" id="PIRSF000477">
    <property type="entry name" value="PurNPase"/>
    <property type="match status" value="1"/>
</dbReference>
<dbReference type="EMBL" id="BMXF01000003">
    <property type="protein sequence ID" value="GHB75972.1"/>
    <property type="molecule type" value="Genomic_DNA"/>
</dbReference>
<evidence type="ECO:0000256" key="2">
    <source>
        <dbReference type="ARBA" id="ARBA00006751"/>
    </source>
</evidence>
<organism evidence="8 9">
    <name type="scientific">Persicitalea jodogahamensis</name>
    <dbReference type="NCBI Taxonomy" id="402147"/>
    <lineage>
        <taxon>Bacteria</taxon>
        <taxon>Pseudomonadati</taxon>
        <taxon>Bacteroidota</taxon>
        <taxon>Cytophagia</taxon>
        <taxon>Cytophagales</taxon>
        <taxon>Spirosomataceae</taxon>
        <taxon>Persicitalea</taxon>
    </lineage>
</organism>
<name>A0A8J3G9K5_9BACT</name>
<feature type="domain" description="Nucleoside phosphorylase" evidence="7">
    <location>
        <begin position="23"/>
        <end position="270"/>
    </location>
</feature>
<dbReference type="NCBIfam" id="TIGR01700">
    <property type="entry name" value="PNPH"/>
    <property type="match status" value="1"/>
</dbReference>
<dbReference type="UniPathway" id="UPA00606"/>
<keyword evidence="4 6" id="KW-0328">Glycosyltransferase</keyword>
<dbReference type="SUPFAM" id="SSF53167">
    <property type="entry name" value="Purine and uridine phosphorylases"/>
    <property type="match status" value="1"/>
</dbReference>
<reference evidence="8 9" key="1">
    <citation type="journal article" date="2014" name="Int. J. Syst. Evol. Microbiol.">
        <title>Complete genome sequence of Corynebacterium casei LMG S-19264T (=DSM 44701T), isolated from a smear-ripened cheese.</title>
        <authorList>
            <consortium name="US DOE Joint Genome Institute (JGI-PGF)"/>
            <person name="Walter F."/>
            <person name="Albersmeier A."/>
            <person name="Kalinowski J."/>
            <person name="Ruckert C."/>
        </authorList>
    </citation>
    <scope>NUCLEOTIDE SEQUENCE [LARGE SCALE GENOMIC DNA]</scope>
    <source>
        <strain evidence="8 9">KCTC 12866</strain>
    </source>
</reference>
<protein>
    <recommendedName>
        <fullName evidence="6">Purine nucleoside phosphorylase</fullName>
        <ecNumber evidence="6">2.4.2.1</ecNumber>
    </recommendedName>
    <alternativeName>
        <fullName evidence="6">Inosine-guanosine phosphorylase</fullName>
    </alternativeName>
</protein>
<dbReference type="GO" id="GO:0009116">
    <property type="term" value="P:nucleoside metabolic process"/>
    <property type="evidence" value="ECO:0007669"/>
    <property type="project" value="InterPro"/>
</dbReference>
<evidence type="ECO:0000313" key="9">
    <source>
        <dbReference type="Proteomes" id="UP000598271"/>
    </source>
</evidence>
<dbReference type="AlphaFoldDB" id="A0A8J3G9K5"/>
<comment type="similarity">
    <text evidence="2 6">Belongs to the PNP/MTAP phosphorylase family.</text>
</comment>
<comment type="function">
    <text evidence="6">The purine nucleoside phosphorylases catalyze the phosphorolytic breakdown of the N-glycosidic bond in the beta-(deoxy)ribonucleoside molecules, with the formation of the corresponding free purine bases and pentose-1-phosphate.</text>
</comment>
<proteinExistence type="inferred from homology"/>
<dbReference type="PROSITE" id="PS01240">
    <property type="entry name" value="PNP_MTAP_2"/>
    <property type="match status" value="1"/>
</dbReference>
<evidence type="ECO:0000256" key="1">
    <source>
        <dbReference type="ARBA" id="ARBA00005058"/>
    </source>
</evidence>
<comment type="subunit">
    <text evidence="3">Homotrimer.</text>
</comment>
<evidence type="ECO:0000256" key="5">
    <source>
        <dbReference type="ARBA" id="ARBA00022679"/>
    </source>
</evidence>
<comment type="pathway">
    <text evidence="1 6">Purine metabolism; purine nucleoside salvage.</text>
</comment>
<dbReference type="InterPro" id="IPR035994">
    <property type="entry name" value="Nucleoside_phosphorylase_sf"/>
</dbReference>
<dbReference type="EC" id="2.4.2.1" evidence="6"/>
<dbReference type="CDD" id="cd09009">
    <property type="entry name" value="PNP-EcPNPII_like"/>
    <property type="match status" value="1"/>
</dbReference>
<dbReference type="NCBIfam" id="TIGR01697">
    <property type="entry name" value="PNPH-PUNA-XAPA"/>
    <property type="match status" value="1"/>
</dbReference>
<evidence type="ECO:0000259" key="7">
    <source>
        <dbReference type="Pfam" id="PF01048"/>
    </source>
</evidence>
<evidence type="ECO:0000256" key="4">
    <source>
        <dbReference type="ARBA" id="ARBA00022676"/>
    </source>
</evidence>
<dbReference type="PANTHER" id="PTHR11904">
    <property type="entry name" value="METHYLTHIOADENOSINE/PURINE NUCLEOSIDE PHOSPHORYLASE"/>
    <property type="match status" value="1"/>
</dbReference>
<evidence type="ECO:0000313" key="8">
    <source>
        <dbReference type="EMBL" id="GHB75972.1"/>
    </source>
</evidence>
<sequence>MTYPQIKETSNFLNDLTNKFEPEIGIILGTGLGSLVDDIEVAYEISYDEIPNFPVATVEFHSGRLFFGTLTGKRVVCMQGRFHHYEGYTMQQVAFPVRVMKLLGVHTLMVSNAAGGMNDLYKLSDLMIIKDHISLFLPQNPLTGPNLDELGDRFPDMCDPYDPALVSMALGIAREKKLSIHAGVYVSVPGPHLETRAEYRMLRMLGADAVGMSTVPEILAARQMHLRCFGLSVITDMGIPEKLEKADIAKIIAAAKKAEPNMTLIIKEMIGQL</sequence>
<dbReference type="Proteomes" id="UP000598271">
    <property type="component" value="Unassembled WGS sequence"/>
</dbReference>
<dbReference type="NCBIfam" id="NF006054">
    <property type="entry name" value="PRK08202.1"/>
    <property type="match status" value="1"/>
</dbReference>
<dbReference type="PANTHER" id="PTHR11904:SF9">
    <property type="entry name" value="PURINE NUCLEOSIDE PHOSPHORYLASE-RELATED"/>
    <property type="match status" value="1"/>
</dbReference>
<comment type="caution">
    <text evidence="8">The sequence shown here is derived from an EMBL/GenBank/DDBJ whole genome shotgun (WGS) entry which is preliminary data.</text>
</comment>
<dbReference type="Gene3D" id="3.40.50.1580">
    <property type="entry name" value="Nucleoside phosphorylase domain"/>
    <property type="match status" value="1"/>
</dbReference>
<dbReference type="RefSeq" id="WP_189565556.1">
    <property type="nucleotide sequence ID" value="NZ_BMXF01000003.1"/>
</dbReference>
<keyword evidence="5 6" id="KW-0808">Transferase</keyword>
<dbReference type="Pfam" id="PF01048">
    <property type="entry name" value="PNP_UDP_1"/>
    <property type="match status" value="1"/>
</dbReference>
<dbReference type="GO" id="GO:0005737">
    <property type="term" value="C:cytoplasm"/>
    <property type="evidence" value="ECO:0007669"/>
    <property type="project" value="TreeGrafter"/>
</dbReference>
<dbReference type="InterPro" id="IPR011270">
    <property type="entry name" value="Pur_Nuc_Pase_Ino/Guo-sp"/>
</dbReference>
<keyword evidence="9" id="KW-1185">Reference proteome</keyword>
<dbReference type="InterPro" id="IPR000845">
    <property type="entry name" value="Nucleoside_phosphorylase_d"/>
</dbReference>
<evidence type="ECO:0000256" key="6">
    <source>
        <dbReference type="PIRNR" id="PIRNR000477"/>
    </source>
</evidence>
<gene>
    <name evidence="8" type="primary">deoD</name>
    <name evidence="8" type="ORF">GCM10007390_32290</name>
</gene>
<evidence type="ECO:0000256" key="3">
    <source>
        <dbReference type="ARBA" id="ARBA00011233"/>
    </source>
</evidence>
<dbReference type="GO" id="GO:0004731">
    <property type="term" value="F:purine-nucleoside phosphorylase activity"/>
    <property type="evidence" value="ECO:0007669"/>
    <property type="project" value="UniProtKB-EC"/>
</dbReference>
<dbReference type="InterPro" id="IPR011268">
    <property type="entry name" value="Purine_phosphorylase"/>
</dbReference>
<dbReference type="InterPro" id="IPR018099">
    <property type="entry name" value="Purine_phosphorylase-2_CS"/>
</dbReference>